<protein>
    <submittedName>
        <fullName evidence="1">Uncharacterized protein</fullName>
    </submittedName>
</protein>
<accession>F0VN80</accession>
<dbReference type="EMBL" id="FR823392">
    <property type="protein sequence ID" value="CBZ55176.1"/>
    <property type="molecule type" value="Genomic_DNA"/>
</dbReference>
<reference evidence="2" key="1">
    <citation type="journal article" date="2012" name="PLoS Pathog.">
        <title>Comparative genomics of the apicomplexan parasites Toxoplasma gondii and Neospora caninum: Coccidia differing in host range and transmission strategy.</title>
        <authorList>
            <person name="Reid A.J."/>
            <person name="Vermont S.J."/>
            <person name="Cotton J.A."/>
            <person name="Harris D."/>
            <person name="Hill-Cawthorne G.A."/>
            <person name="Konen-Waisman S."/>
            <person name="Latham S.M."/>
            <person name="Mourier T."/>
            <person name="Norton R."/>
            <person name="Quail M.A."/>
            <person name="Sanders M."/>
            <person name="Shanmugam D."/>
            <person name="Sohal A."/>
            <person name="Wasmuth J.D."/>
            <person name="Brunk B."/>
            <person name="Grigg M.E."/>
            <person name="Howard J.C."/>
            <person name="Parkinson J."/>
            <person name="Roos D.S."/>
            <person name="Trees A.J."/>
            <person name="Berriman M."/>
            <person name="Pain A."/>
            <person name="Wastling J.M."/>
        </authorList>
    </citation>
    <scope>NUCLEOTIDE SEQUENCE [LARGE SCALE GENOMIC DNA]</scope>
    <source>
        <strain evidence="2">Liverpool</strain>
    </source>
</reference>
<dbReference type="OrthoDB" id="329996at2759"/>
<dbReference type="VEuPathDB" id="ToxoDB:NCLIV_056010"/>
<proteinExistence type="predicted"/>
<dbReference type="OMA" id="GAFKNSP"/>
<evidence type="ECO:0000313" key="2">
    <source>
        <dbReference type="Proteomes" id="UP000007494"/>
    </source>
</evidence>
<dbReference type="AlphaFoldDB" id="F0VN80"/>
<name>F0VN80_NEOCL</name>
<keyword evidence="2" id="KW-1185">Reference proteome</keyword>
<dbReference type="Proteomes" id="UP000007494">
    <property type="component" value="Chromosome XI"/>
</dbReference>
<gene>
    <name evidence="1" type="ORF">NCLIV_056010</name>
</gene>
<dbReference type="InParanoid" id="F0VN80"/>
<evidence type="ECO:0000313" key="1">
    <source>
        <dbReference type="EMBL" id="CBZ55176.1"/>
    </source>
</evidence>
<sequence>MGTDSLSFLQITGIQKFFSDIRTACREAVAVNQVLQMLVEEMNSGGELMTMDQLKAAADYGKDIRPQAAGLATGSGAALAIKASGVFKNGPIWKPAAVVLRTLKEFETAVRREGFCATMFSQDVPCVNVEFTGQCVTHVAVRIAMADGDSKLSRQLRSAYKKAAPPGSTTLENL</sequence>
<dbReference type="GeneID" id="13446891"/>
<dbReference type="RefSeq" id="XP_003885204.1">
    <property type="nucleotide sequence ID" value="XM_003885155.1"/>
</dbReference>
<dbReference type="eggNOG" id="ENOG502R0FJ">
    <property type="taxonomic scope" value="Eukaryota"/>
</dbReference>
<organism evidence="1 2">
    <name type="scientific">Neospora caninum (strain Liverpool)</name>
    <dbReference type="NCBI Taxonomy" id="572307"/>
    <lineage>
        <taxon>Eukaryota</taxon>
        <taxon>Sar</taxon>
        <taxon>Alveolata</taxon>
        <taxon>Apicomplexa</taxon>
        <taxon>Conoidasida</taxon>
        <taxon>Coccidia</taxon>
        <taxon>Eucoccidiorida</taxon>
        <taxon>Eimeriorina</taxon>
        <taxon>Sarcocystidae</taxon>
        <taxon>Neospora</taxon>
    </lineage>
</organism>